<evidence type="ECO:0000256" key="6">
    <source>
        <dbReference type="ARBA" id="ARBA00023235"/>
    </source>
</evidence>
<dbReference type="Gene3D" id="3.20.20.140">
    <property type="entry name" value="Metal-dependent hydrolases"/>
    <property type="match status" value="1"/>
</dbReference>
<comment type="pathway">
    <text evidence="2">Carbohydrate metabolism; pentose and glucuronate interconversion.</text>
</comment>
<evidence type="ECO:0000256" key="3">
    <source>
        <dbReference type="ARBA" id="ARBA00008397"/>
    </source>
</evidence>
<evidence type="ECO:0000256" key="2">
    <source>
        <dbReference type="ARBA" id="ARBA00004892"/>
    </source>
</evidence>
<dbReference type="SUPFAM" id="SSF51556">
    <property type="entry name" value="Metallo-dependent hydrolases"/>
    <property type="match status" value="1"/>
</dbReference>
<dbReference type="PANTHER" id="PTHR30068:SF4">
    <property type="entry name" value="URONATE ISOMERASE"/>
    <property type="match status" value="1"/>
</dbReference>
<dbReference type="InterPro" id="IPR032466">
    <property type="entry name" value="Metal_Hydrolase"/>
</dbReference>
<dbReference type="GO" id="GO:0008880">
    <property type="term" value="F:glucuronate isomerase activity"/>
    <property type="evidence" value="ECO:0007669"/>
    <property type="project" value="UniProtKB-EC"/>
</dbReference>
<dbReference type="Proteomes" id="UP001596328">
    <property type="component" value="Unassembled WGS sequence"/>
</dbReference>
<protein>
    <recommendedName>
        <fullName evidence="5">Uronate isomerase</fullName>
        <ecNumber evidence="4">5.3.1.12</ecNumber>
    </recommendedName>
</protein>
<organism evidence="7 8">
    <name type="scientific">Halobium palmae</name>
    <dbReference type="NCBI Taxonomy" id="1776492"/>
    <lineage>
        <taxon>Archaea</taxon>
        <taxon>Methanobacteriati</taxon>
        <taxon>Methanobacteriota</taxon>
        <taxon>Stenosarchaea group</taxon>
        <taxon>Halobacteria</taxon>
        <taxon>Halobacteriales</taxon>
        <taxon>Haloferacaceae</taxon>
        <taxon>Halobium</taxon>
    </lineage>
</organism>
<evidence type="ECO:0000256" key="5">
    <source>
        <dbReference type="ARBA" id="ARBA00020555"/>
    </source>
</evidence>
<dbReference type="InterPro" id="IPR003766">
    <property type="entry name" value="Uronate_isomerase"/>
</dbReference>
<gene>
    <name evidence="7" type="ORF">ACFQE1_12875</name>
</gene>
<comment type="similarity">
    <text evidence="3">Belongs to the metallo-dependent hydrolases superfamily. Uronate isomerase family.</text>
</comment>
<dbReference type="Pfam" id="PF02614">
    <property type="entry name" value="UxaC"/>
    <property type="match status" value="1"/>
</dbReference>
<evidence type="ECO:0000313" key="7">
    <source>
        <dbReference type="EMBL" id="MFC6725246.1"/>
    </source>
</evidence>
<keyword evidence="8" id="KW-1185">Reference proteome</keyword>
<accession>A0ABD5S193</accession>
<dbReference type="AlphaFoldDB" id="A0ABD5S193"/>
<dbReference type="EMBL" id="JBHSWU010000441">
    <property type="protein sequence ID" value="MFC6725246.1"/>
    <property type="molecule type" value="Genomic_DNA"/>
</dbReference>
<comment type="catalytic activity">
    <reaction evidence="1">
        <text>D-glucuronate = D-fructuronate</text>
        <dbReference type="Rhea" id="RHEA:13049"/>
        <dbReference type="ChEBI" id="CHEBI:58720"/>
        <dbReference type="ChEBI" id="CHEBI:59863"/>
        <dbReference type="EC" id="5.3.1.12"/>
    </reaction>
</comment>
<dbReference type="EC" id="5.3.1.12" evidence="4"/>
<reference evidence="7 8" key="1">
    <citation type="journal article" date="2019" name="Int. J. Syst. Evol. Microbiol.">
        <title>The Global Catalogue of Microorganisms (GCM) 10K type strain sequencing project: providing services to taxonomists for standard genome sequencing and annotation.</title>
        <authorList>
            <consortium name="The Broad Institute Genomics Platform"/>
            <consortium name="The Broad Institute Genome Sequencing Center for Infectious Disease"/>
            <person name="Wu L."/>
            <person name="Ma J."/>
        </authorList>
    </citation>
    <scope>NUCLEOTIDE SEQUENCE [LARGE SCALE GENOMIC DNA]</scope>
    <source>
        <strain evidence="7 8">NBRC 111368</strain>
    </source>
</reference>
<keyword evidence="6 7" id="KW-0413">Isomerase</keyword>
<feature type="non-terminal residue" evidence="7">
    <location>
        <position position="178"/>
    </location>
</feature>
<sequence>MSFLDEEYLLETAAARELYGAIDDLPIVDPHSHVDVREVVENEGWDDVWEVEGATDHYVWAAMRGRGVPEERITGDASNREKWNALAAVVPEVAGNPTYEWIHLDLKRRFGIETPISAATADEIWAETRRQLDADAMRPQELLREMNVEVVCSTDDPASPLDLHERAAREVDGVDVVP</sequence>
<comment type="caution">
    <text evidence="7">The sequence shown here is derived from an EMBL/GenBank/DDBJ whole genome shotgun (WGS) entry which is preliminary data.</text>
</comment>
<evidence type="ECO:0000313" key="8">
    <source>
        <dbReference type="Proteomes" id="UP001596328"/>
    </source>
</evidence>
<evidence type="ECO:0000256" key="4">
    <source>
        <dbReference type="ARBA" id="ARBA00012546"/>
    </source>
</evidence>
<dbReference type="Gene3D" id="1.10.2020.10">
    <property type="entry name" value="uronate isomerase, domain 2, chain A"/>
    <property type="match status" value="1"/>
</dbReference>
<name>A0ABD5S193_9EURY</name>
<evidence type="ECO:0000256" key="1">
    <source>
        <dbReference type="ARBA" id="ARBA00001165"/>
    </source>
</evidence>
<dbReference type="PANTHER" id="PTHR30068">
    <property type="entry name" value="URONATE ISOMERASE"/>
    <property type="match status" value="1"/>
</dbReference>
<proteinExistence type="inferred from homology"/>